<dbReference type="EMBL" id="DRHL01000110">
    <property type="protein sequence ID" value="HEB13714.1"/>
    <property type="molecule type" value="Genomic_DNA"/>
</dbReference>
<dbReference type="AlphaFoldDB" id="A0A7C1NML3"/>
<name>A0A7C1NML3_UNCC3</name>
<accession>A0A7C1NML3</accession>
<proteinExistence type="predicted"/>
<protein>
    <submittedName>
        <fullName evidence="1">Uncharacterized protein</fullName>
    </submittedName>
</protein>
<organism evidence="1">
    <name type="scientific">candidate division CPR3 bacterium</name>
    <dbReference type="NCBI Taxonomy" id="2268181"/>
    <lineage>
        <taxon>Bacteria</taxon>
        <taxon>Bacteria division CPR3</taxon>
    </lineage>
</organism>
<comment type="caution">
    <text evidence="1">The sequence shown here is derived from an EMBL/GenBank/DDBJ whole genome shotgun (WGS) entry which is preliminary data.</text>
</comment>
<reference evidence="1" key="1">
    <citation type="journal article" date="2020" name="mSystems">
        <title>Genome- and Community-Level Interaction Insights into Carbon Utilization and Element Cycling Functions of Hydrothermarchaeota in Hydrothermal Sediment.</title>
        <authorList>
            <person name="Zhou Z."/>
            <person name="Liu Y."/>
            <person name="Xu W."/>
            <person name="Pan J."/>
            <person name="Luo Z.H."/>
            <person name="Li M."/>
        </authorList>
    </citation>
    <scope>NUCLEOTIDE SEQUENCE [LARGE SCALE GENOMIC DNA]</scope>
    <source>
        <strain evidence="1">HyVt-369</strain>
    </source>
</reference>
<gene>
    <name evidence="1" type="ORF">ENI13_01905</name>
</gene>
<dbReference type="Proteomes" id="UP000885695">
    <property type="component" value="Unassembled WGS sequence"/>
</dbReference>
<evidence type="ECO:0000313" key="1">
    <source>
        <dbReference type="EMBL" id="HEB13714.1"/>
    </source>
</evidence>
<sequence length="711" mass="80858">MAINYTQDFVKLSLFNSKDLSLVKSVFSRIPLGLGTERKRIHLAKLIEYLESASKTDFIDELSPNGLISFGNNLSKVSVSGNNVPTFVRELSNSKGGEEKISLLKRRLIINWNLASISFIYGSKKEGGIEHFDLNYNSLVKVPGMIRLFRAYGFDKNDFANFLEAFPLIHKENRLFEFLFFGLLMEEVANRMKRKDKNWFQDIHEIILSGEYVSFHDDLSYLISLVGNSLGLVGIYEVITDKYNFFNSEDINLLKKTGEIANYLYVPTKLRSLEHNLVGDRGKARQKVLLEDEKIRLIEILNRDSLEVMGENKKSIQKVHLKGNLLLIDTRDFDTFHLIPLLERKRVRLEDIFEDWERGLKSIETKSGGGSQLKEVADVVNTDFQRMRFKKNLSFLEPINKETNVKASKGVYLKRGESFGKSQKVLKRKLLDMGGVLKARDEFVNLTNVLEGQNVRKGEVLAKRDVLFGIGRYTLRSPESGKVDLKNLDNGLIGLTVTKENMDAISRVEGTVQRVIPNKGMDMKVQALEVSLLKTTGKDAVGELALDFKKQIDDKILFIKNHIVSISELRKLLQLGIAGIIFESMDYANWLTLRAFLTESKLDVAVGVLIGFGKVEMPEELRRKLISLEKHTIEIDVKKRVMRIFVGGGEKFVIQDQEDLTVKKFESRDAVVSRGMSSWGMNGEIVSILEDSALVQFGKRDVQLTSLYNLE</sequence>